<evidence type="ECO:0000313" key="14">
    <source>
        <dbReference type="EMBL" id="KAJ8965098.1"/>
    </source>
</evidence>
<keyword evidence="5" id="KW-0349">Heme</keyword>
<keyword evidence="12 13" id="KW-0472">Membrane</keyword>
<evidence type="ECO:0000256" key="5">
    <source>
        <dbReference type="ARBA" id="ARBA00022617"/>
    </source>
</evidence>
<comment type="similarity">
    <text evidence="4">Belongs to the cytochrome P450 family.</text>
</comment>
<reference evidence="14" key="1">
    <citation type="journal article" date="2023" name="Insect Mol. Biol.">
        <title>Genome sequencing provides insights into the evolution of gene families encoding plant cell wall-degrading enzymes in longhorned beetles.</title>
        <authorList>
            <person name="Shin N.R."/>
            <person name="Okamura Y."/>
            <person name="Kirsch R."/>
            <person name="Pauchet Y."/>
        </authorList>
    </citation>
    <scope>NUCLEOTIDE SEQUENCE</scope>
    <source>
        <strain evidence="14">MMC_N1</strain>
    </source>
</reference>
<evidence type="ECO:0000256" key="10">
    <source>
        <dbReference type="ARBA" id="ARBA00023004"/>
    </source>
</evidence>
<dbReference type="InterPro" id="IPR050476">
    <property type="entry name" value="Insect_CytP450_Detox"/>
</dbReference>
<keyword evidence="15" id="KW-1185">Reference proteome</keyword>
<keyword evidence="13" id="KW-0812">Transmembrane</keyword>
<evidence type="ECO:0000256" key="11">
    <source>
        <dbReference type="ARBA" id="ARBA00023033"/>
    </source>
</evidence>
<keyword evidence="7" id="KW-0256">Endoplasmic reticulum</keyword>
<evidence type="ECO:0000256" key="1">
    <source>
        <dbReference type="ARBA" id="ARBA00001971"/>
    </source>
</evidence>
<feature type="transmembrane region" description="Helical" evidence="13">
    <location>
        <begin position="524"/>
        <end position="545"/>
    </location>
</feature>
<evidence type="ECO:0000256" key="13">
    <source>
        <dbReference type="SAM" id="Phobius"/>
    </source>
</evidence>
<comment type="caution">
    <text evidence="14">The sequence shown here is derived from an EMBL/GenBank/DDBJ whole genome shotgun (WGS) entry which is preliminary data.</text>
</comment>
<dbReference type="InterPro" id="IPR017972">
    <property type="entry name" value="Cyt_P450_CS"/>
</dbReference>
<keyword evidence="6" id="KW-0479">Metal-binding</keyword>
<dbReference type="Proteomes" id="UP001162164">
    <property type="component" value="Unassembled WGS sequence"/>
</dbReference>
<dbReference type="SUPFAM" id="SSF48264">
    <property type="entry name" value="Cytochrome P450"/>
    <property type="match status" value="2"/>
</dbReference>
<dbReference type="Gene3D" id="1.10.630.10">
    <property type="entry name" value="Cytochrome P450"/>
    <property type="match status" value="2"/>
</dbReference>
<name>A0ABQ9ITD2_9CUCU</name>
<dbReference type="EMBL" id="JAPWTJ010002669">
    <property type="protein sequence ID" value="KAJ8965098.1"/>
    <property type="molecule type" value="Genomic_DNA"/>
</dbReference>
<organism evidence="14 15">
    <name type="scientific">Molorchus minor</name>
    <dbReference type="NCBI Taxonomy" id="1323400"/>
    <lineage>
        <taxon>Eukaryota</taxon>
        <taxon>Metazoa</taxon>
        <taxon>Ecdysozoa</taxon>
        <taxon>Arthropoda</taxon>
        <taxon>Hexapoda</taxon>
        <taxon>Insecta</taxon>
        <taxon>Pterygota</taxon>
        <taxon>Neoptera</taxon>
        <taxon>Endopterygota</taxon>
        <taxon>Coleoptera</taxon>
        <taxon>Polyphaga</taxon>
        <taxon>Cucujiformia</taxon>
        <taxon>Chrysomeloidea</taxon>
        <taxon>Cerambycidae</taxon>
        <taxon>Lamiinae</taxon>
        <taxon>Monochamini</taxon>
        <taxon>Molorchus</taxon>
    </lineage>
</organism>
<keyword evidence="10" id="KW-0408">Iron</keyword>
<evidence type="ECO:0000256" key="12">
    <source>
        <dbReference type="ARBA" id="ARBA00023136"/>
    </source>
</evidence>
<evidence type="ECO:0008006" key="16">
    <source>
        <dbReference type="Google" id="ProtNLM"/>
    </source>
</evidence>
<accession>A0ABQ9ITD2</accession>
<feature type="transmembrane region" description="Helical" evidence="13">
    <location>
        <begin position="6"/>
        <end position="27"/>
    </location>
</feature>
<evidence type="ECO:0000256" key="6">
    <source>
        <dbReference type="ARBA" id="ARBA00022723"/>
    </source>
</evidence>
<evidence type="ECO:0000256" key="7">
    <source>
        <dbReference type="ARBA" id="ARBA00022824"/>
    </source>
</evidence>
<evidence type="ECO:0000256" key="9">
    <source>
        <dbReference type="ARBA" id="ARBA00023002"/>
    </source>
</evidence>
<dbReference type="CDD" id="cd11056">
    <property type="entry name" value="CYP6-like"/>
    <property type="match status" value="1"/>
</dbReference>
<dbReference type="InterPro" id="IPR002401">
    <property type="entry name" value="Cyt_P450_E_grp-I"/>
</dbReference>
<dbReference type="PROSITE" id="PS00086">
    <property type="entry name" value="CYTOCHROME_P450"/>
    <property type="match status" value="1"/>
</dbReference>
<evidence type="ECO:0000256" key="2">
    <source>
        <dbReference type="ARBA" id="ARBA00004174"/>
    </source>
</evidence>
<gene>
    <name evidence="14" type="ORF">NQ317_010501</name>
</gene>
<comment type="cofactor">
    <cofactor evidence="1">
        <name>heme</name>
        <dbReference type="ChEBI" id="CHEBI:30413"/>
    </cofactor>
</comment>
<keyword evidence="11" id="KW-0503">Monooxygenase</keyword>
<sequence length="888" mass="102182">MVSWSWGWDLLVLVTTLVAAIYAYIWWSYQYWRRRGLPYLEPKAPFGTFPNPFDSTAGLRGSVRKMYNEAKSRGWRHVGLYRLTKPIYMPMDLDLIKSIMTKDFSHFVDRGLYYNEKDDPISAHLFALGGTKWRNLRVKLTPTFTSGKLKAMFQTVVDCGLVMEEYIQKNINDKDPVEIKELLGRLTTNVIGTCAFGIDCNTFKDEDSPFTNTTRKLFKTSILRSLRAIFSQSFPGLCKSLGIRSVPRDISDFYTKVVEDTVNYRLKNNITRKDLLQLLIDIKTDKDGNKDGYQADGKSLTMNEIVAESFLFFLAGFETSSTTMTFALYLLAVHPELQEKVREEIRTVFARHGNQMTYDSLNELKYMKQVIDETLRMYSPLPFVTRECVESYKIPDEDTTIEVGTGVMIPIEALHYDPEYFENPTTFDPDRFSEENKKNIPQYAYLPFGEGPRICIGERFGVMQTKVGLACLLRNYRVTLNEKNQTTCGAGQEGVAACGRWWYVVESAKTLVKHLTDNMVSWSWGWDLLILVTTLVAAIYAYIWWSYQYWRRRGLPYLEPKAPFGTFPSPFDSTGLRESVRKNYNEAKSRGWRYVGLYRLTKPDFMPMDLDLIKSIMTKDFSHFVDRGVYYNEKDDPINVHLFTLGGAKWRNLRVKLTPTFTSGKLKAMFQTVVDCGLVMEEYIQENINNKDPVEIKELLGRLTTNVIGTCAFGIDCNTFKDEDSPFTNTTRRLFKPSILLILLGIFAESFPGLSRSLGIRSVPRDISDFYTKVVEDTVNYRLKNNITRKDLLQLLIDIKTDKDGNKDGYQGERFGVMQTKVGLACLLRNYRVTLNEKTKQPLELDKRAFLPVVAGGPKYVLTLRYTLCLPHSPILGSINIWEKCQLQ</sequence>
<protein>
    <recommendedName>
        <fullName evidence="16">Cytochrome P450</fullName>
    </recommendedName>
</protein>
<evidence type="ECO:0000256" key="4">
    <source>
        <dbReference type="ARBA" id="ARBA00010617"/>
    </source>
</evidence>
<evidence type="ECO:0000256" key="8">
    <source>
        <dbReference type="ARBA" id="ARBA00022848"/>
    </source>
</evidence>
<dbReference type="Pfam" id="PF00067">
    <property type="entry name" value="p450"/>
    <property type="match status" value="2"/>
</dbReference>
<keyword evidence="13" id="KW-1133">Transmembrane helix</keyword>
<evidence type="ECO:0000256" key="3">
    <source>
        <dbReference type="ARBA" id="ARBA00004406"/>
    </source>
</evidence>
<evidence type="ECO:0000313" key="15">
    <source>
        <dbReference type="Proteomes" id="UP001162164"/>
    </source>
</evidence>
<dbReference type="PRINTS" id="PR00463">
    <property type="entry name" value="EP450I"/>
</dbReference>
<keyword evidence="8" id="KW-0492">Microsome</keyword>
<dbReference type="InterPro" id="IPR036396">
    <property type="entry name" value="Cyt_P450_sf"/>
</dbReference>
<dbReference type="PANTHER" id="PTHR24292:SF100">
    <property type="entry name" value="CYTOCHROME P450 6A16, ISOFORM B-RELATED"/>
    <property type="match status" value="1"/>
</dbReference>
<comment type="subcellular location">
    <subcellularLocation>
        <location evidence="3">Endoplasmic reticulum membrane</location>
        <topology evidence="3">Peripheral membrane protein</topology>
    </subcellularLocation>
    <subcellularLocation>
        <location evidence="2">Microsome membrane</location>
        <topology evidence="2">Peripheral membrane protein</topology>
    </subcellularLocation>
</comment>
<proteinExistence type="inferred from homology"/>
<keyword evidence="9" id="KW-0560">Oxidoreductase</keyword>
<dbReference type="PANTHER" id="PTHR24292">
    <property type="entry name" value="CYTOCHROME P450"/>
    <property type="match status" value="1"/>
</dbReference>
<dbReference type="PRINTS" id="PR00385">
    <property type="entry name" value="P450"/>
</dbReference>
<dbReference type="InterPro" id="IPR001128">
    <property type="entry name" value="Cyt_P450"/>
</dbReference>